<proteinExistence type="predicted"/>
<evidence type="ECO:0000313" key="3">
    <source>
        <dbReference type="Proteomes" id="UP000249324"/>
    </source>
</evidence>
<dbReference type="PANTHER" id="PTHR43842:SF2">
    <property type="entry name" value="PROPIONYL-COA CARBOXYLASE BETA CHAIN, MITOCHONDRIAL"/>
    <property type="match status" value="1"/>
</dbReference>
<dbReference type="PROSITE" id="PS50989">
    <property type="entry name" value="COA_CT_CTER"/>
    <property type="match status" value="1"/>
</dbReference>
<protein>
    <submittedName>
        <fullName evidence="2">Carboxyl transferase domain-containing protein</fullName>
    </submittedName>
</protein>
<name>A0ABD6FHR2_9PSEU</name>
<dbReference type="SUPFAM" id="SSF52096">
    <property type="entry name" value="ClpP/crotonase"/>
    <property type="match status" value="1"/>
</dbReference>
<reference evidence="2 3" key="1">
    <citation type="journal article" date="2021" name="BMC Genomics">
        <title>Genome-resolved metagenome and metatranscriptome analyses of thermophilic composting reveal key bacterial players and their metabolic interactions.</title>
        <authorList>
            <person name="Braga L.P.P."/>
            <person name="Pereira R.V."/>
            <person name="Martins L.F."/>
            <person name="Moura L.M.S."/>
            <person name="Sanchez F.B."/>
            <person name="Patane J.S.L."/>
            <person name="da Silva A.M."/>
            <person name="Setubal J.C."/>
        </authorList>
    </citation>
    <scope>NUCLEOTIDE SEQUENCE [LARGE SCALE GENOMIC DNA]</scope>
    <source>
        <strain evidence="2">ZC4RG45</strain>
    </source>
</reference>
<dbReference type="Proteomes" id="UP000249324">
    <property type="component" value="Unassembled WGS sequence"/>
</dbReference>
<comment type="caution">
    <text evidence="2">The sequence shown here is derived from an EMBL/GenBank/DDBJ whole genome shotgun (WGS) entry which is preliminary data.</text>
</comment>
<feature type="domain" description="CoA carboxyltransferase C-terminal" evidence="1">
    <location>
        <begin position="145"/>
        <end position="428"/>
    </location>
</feature>
<evidence type="ECO:0000259" key="1">
    <source>
        <dbReference type="PROSITE" id="PS50989"/>
    </source>
</evidence>
<dbReference type="Pfam" id="PF01039">
    <property type="entry name" value="Carboxyl_trans"/>
    <property type="match status" value="1"/>
</dbReference>
<feature type="non-terminal residue" evidence="2">
    <location>
        <position position="1"/>
    </location>
</feature>
<gene>
    <name evidence="2" type="ORF">DIU77_010605</name>
</gene>
<dbReference type="EMBL" id="QGUI02000120">
    <property type="protein sequence ID" value="MFO7192679.1"/>
    <property type="molecule type" value="Genomic_DNA"/>
</dbReference>
<keyword evidence="2" id="KW-0808">Transferase</keyword>
<dbReference type="InterPro" id="IPR034733">
    <property type="entry name" value="AcCoA_carboxyl_beta"/>
</dbReference>
<dbReference type="InterPro" id="IPR029045">
    <property type="entry name" value="ClpP/crotonase-like_dom_sf"/>
</dbReference>
<dbReference type="Gene3D" id="3.90.226.10">
    <property type="entry name" value="2-enoyl-CoA Hydratase, Chain A, domain 1"/>
    <property type="match status" value="2"/>
</dbReference>
<dbReference type="GO" id="GO:0016740">
    <property type="term" value="F:transferase activity"/>
    <property type="evidence" value="ECO:0007669"/>
    <property type="project" value="UniProtKB-KW"/>
</dbReference>
<accession>A0ABD6FHR2</accession>
<organism evidence="2 3">
    <name type="scientific">Thermocrispum agreste</name>
    <dbReference type="NCBI Taxonomy" id="37925"/>
    <lineage>
        <taxon>Bacteria</taxon>
        <taxon>Bacillati</taxon>
        <taxon>Actinomycetota</taxon>
        <taxon>Actinomycetes</taxon>
        <taxon>Pseudonocardiales</taxon>
        <taxon>Pseudonocardiaceae</taxon>
        <taxon>Thermocrispum</taxon>
    </lineage>
</organism>
<dbReference type="InterPro" id="IPR051047">
    <property type="entry name" value="AccD/PCCB"/>
</dbReference>
<dbReference type="AlphaFoldDB" id="A0ABD6FHR2"/>
<evidence type="ECO:0000313" key="2">
    <source>
        <dbReference type="EMBL" id="MFO7192679.1"/>
    </source>
</evidence>
<dbReference type="InterPro" id="IPR011763">
    <property type="entry name" value="COA_CT_C"/>
</dbReference>
<sequence>NRIVRFTQAGGEINVVVAGINVGAQPYWNAEATMLMHTKGVLVMTPDSAMVLTGKQSLDFSGGVSAEDNFGIGGYDRVMGPNGQAQYWARNLPAARDVLMEHYDHTYVMPGERWPRRAATSDPHDRDISSFPHEAPGSDFRTVGDIFSAEANPDRKKPFDIRTVMRAVADQDHPLLERWAGMADAETAVVTDTHLGGYPVCLIGIESRSVPRRGFPPTDGPDTYTAGTLFPQSSKKVARAINAASGNRPVVVLANLSGFDGSPESMRKLQLEYGAEIGRAVVNFSGPIVFCVISRYHGGAFVVFSKALNPNMQVLAVEGSFASVIGGAPAAAVVFPGEVNKRTAADPRVKDLEARVAEASGAERAALSSELADLRASVRAEKLSEVAAEFDAIHSIERAVRVGSVDRIIKAERLRPELIAAVERGLQDRS</sequence>
<dbReference type="PANTHER" id="PTHR43842">
    <property type="entry name" value="PROPIONYL-COA CARBOXYLASE BETA CHAIN"/>
    <property type="match status" value="1"/>
</dbReference>